<evidence type="ECO:0000313" key="1">
    <source>
        <dbReference type="EMBL" id="MPC09775.1"/>
    </source>
</evidence>
<comment type="caution">
    <text evidence="1">The sequence shown here is derived from an EMBL/GenBank/DDBJ whole genome shotgun (WGS) entry which is preliminary data.</text>
</comment>
<dbReference type="AlphaFoldDB" id="A0A5B7CKG8"/>
<proteinExistence type="predicted"/>
<sequence>MESREMLYRKEDQKCYELLLWECYYRRGGAGRGGTSLRGGVAGIDRGRYCQEEEGAHFSFIITRSLARIYALTPRRDDVNRFLCGFSSLCCVRSRLEEKPSLCTAPSTSPPSLPWLTTEITFTA</sequence>
<name>A0A5B7CKG8_PORTR</name>
<protein>
    <submittedName>
        <fullName evidence="1">Uncharacterized protein</fullName>
    </submittedName>
</protein>
<evidence type="ECO:0000313" key="2">
    <source>
        <dbReference type="Proteomes" id="UP000324222"/>
    </source>
</evidence>
<keyword evidence="2" id="KW-1185">Reference proteome</keyword>
<accession>A0A5B7CKG8</accession>
<organism evidence="1 2">
    <name type="scientific">Portunus trituberculatus</name>
    <name type="common">Swimming crab</name>
    <name type="synonym">Neptunus trituberculatus</name>
    <dbReference type="NCBI Taxonomy" id="210409"/>
    <lineage>
        <taxon>Eukaryota</taxon>
        <taxon>Metazoa</taxon>
        <taxon>Ecdysozoa</taxon>
        <taxon>Arthropoda</taxon>
        <taxon>Crustacea</taxon>
        <taxon>Multicrustacea</taxon>
        <taxon>Malacostraca</taxon>
        <taxon>Eumalacostraca</taxon>
        <taxon>Eucarida</taxon>
        <taxon>Decapoda</taxon>
        <taxon>Pleocyemata</taxon>
        <taxon>Brachyura</taxon>
        <taxon>Eubrachyura</taxon>
        <taxon>Portunoidea</taxon>
        <taxon>Portunidae</taxon>
        <taxon>Portuninae</taxon>
        <taxon>Portunus</taxon>
    </lineage>
</organism>
<dbReference type="Proteomes" id="UP000324222">
    <property type="component" value="Unassembled WGS sequence"/>
</dbReference>
<gene>
    <name evidence="1" type="ORF">E2C01_002392</name>
</gene>
<reference evidence="1 2" key="1">
    <citation type="submission" date="2019-05" db="EMBL/GenBank/DDBJ databases">
        <title>Another draft genome of Portunus trituberculatus and its Hox gene families provides insights of decapod evolution.</title>
        <authorList>
            <person name="Jeong J.-H."/>
            <person name="Song I."/>
            <person name="Kim S."/>
            <person name="Choi T."/>
            <person name="Kim D."/>
            <person name="Ryu S."/>
            <person name="Kim W."/>
        </authorList>
    </citation>
    <scope>NUCLEOTIDE SEQUENCE [LARGE SCALE GENOMIC DNA]</scope>
    <source>
        <tissue evidence="1">Muscle</tissue>
    </source>
</reference>
<dbReference type="EMBL" id="VSRR010000084">
    <property type="protein sequence ID" value="MPC09775.1"/>
    <property type="molecule type" value="Genomic_DNA"/>
</dbReference>